<keyword evidence="2 6" id="KW-0698">rRNA processing</keyword>
<dbReference type="Proteomes" id="UP000033428">
    <property type="component" value="Unassembled WGS sequence"/>
</dbReference>
<comment type="similarity">
    <text evidence="1 6">Belongs to the methyltransferase superfamily. RsmH family.</text>
</comment>
<proteinExistence type="inferred from homology"/>
<dbReference type="Gene3D" id="1.10.150.170">
    <property type="entry name" value="Putative methyltransferase TM0872, insert domain"/>
    <property type="match status" value="1"/>
</dbReference>
<dbReference type="GO" id="GO:0071424">
    <property type="term" value="F:rRNA (cytosine-N4-)-methyltransferase activity"/>
    <property type="evidence" value="ECO:0007669"/>
    <property type="project" value="UniProtKB-UniRule"/>
</dbReference>
<dbReference type="PIRSF" id="PIRSF004486">
    <property type="entry name" value="MraW"/>
    <property type="match status" value="1"/>
</dbReference>
<keyword evidence="8" id="KW-1185">Reference proteome</keyword>
<keyword evidence="4 6" id="KW-0808">Transferase</keyword>
<keyword evidence="5 6" id="KW-0949">S-adenosyl-L-methionine</keyword>
<dbReference type="Pfam" id="PF01795">
    <property type="entry name" value="Methyltransf_5"/>
    <property type="match status" value="1"/>
</dbReference>
<dbReference type="InterPro" id="IPR029063">
    <property type="entry name" value="SAM-dependent_MTases_sf"/>
</dbReference>
<dbReference type="HAMAP" id="MF_01007">
    <property type="entry name" value="16SrRNA_methyltr_H"/>
    <property type="match status" value="1"/>
</dbReference>
<dbReference type="EMBL" id="JYNY01000332">
    <property type="protein sequence ID" value="KJJ84556.1"/>
    <property type="molecule type" value="Genomic_DNA"/>
</dbReference>
<dbReference type="AlphaFoldDB" id="A0A0F0CSP8"/>
<reference evidence="7 8" key="1">
    <citation type="submission" date="2015-02" db="EMBL/GenBank/DDBJ databases">
        <title>Single-cell genomics of uncultivated deep-branching MTB reveals a conserved set of magnetosome genes.</title>
        <authorList>
            <person name="Kolinko S."/>
            <person name="Richter M."/>
            <person name="Glockner F.O."/>
            <person name="Brachmann A."/>
            <person name="Schuler D."/>
        </authorList>
    </citation>
    <scope>NUCLEOTIDE SEQUENCE [LARGE SCALE GENOMIC DNA]</scope>
    <source>
        <strain evidence="7">SKK-01</strain>
    </source>
</reference>
<feature type="binding site" evidence="6">
    <location>
        <position position="100"/>
    </location>
    <ligand>
        <name>S-adenosyl-L-methionine</name>
        <dbReference type="ChEBI" id="CHEBI:59789"/>
    </ligand>
</feature>
<feature type="binding site" evidence="6">
    <location>
        <position position="107"/>
    </location>
    <ligand>
        <name>S-adenosyl-L-methionine</name>
        <dbReference type="ChEBI" id="CHEBI:59789"/>
    </ligand>
</feature>
<feature type="binding site" evidence="6">
    <location>
        <begin position="32"/>
        <end position="34"/>
    </location>
    <ligand>
        <name>S-adenosyl-L-methionine</name>
        <dbReference type="ChEBI" id="CHEBI:59789"/>
    </ligand>
</feature>
<accession>A0A0F0CSP8</accession>
<name>A0A0F0CSP8_9BACT</name>
<organism evidence="7 8">
    <name type="scientific">Candidatus Omnitrophus magneticus</name>
    <dbReference type="NCBI Taxonomy" id="1609969"/>
    <lineage>
        <taxon>Bacteria</taxon>
        <taxon>Pseudomonadati</taxon>
        <taxon>Candidatus Omnitrophota</taxon>
        <taxon>Candidatus Omnitrophus</taxon>
    </lineage>
</organism>
<comment type="catalytic activity">
    <reaction evidence="6">
        <text>cytidine(1402) in 16S rRNA + S-adenosyl-L-methionine = N(4)-methylcytidine(1402) in 16S rRNA + S-adenosyl-L-homocysteine + H(+)</text>
        <dbReference type="Rhea" id="RHEA:42928"/>
        <dbReference type="Rhea" id="RHEA-COMP:10286"/>
        <dbReference type="Rhea" id="RHEA-COMP:10287"/>
        <dbReference type="ChEBI" id="CHEBI:15378"/>
        <dbReference type="ChEBI" id="CHEBI:57856"/>
        <dbReference type="ChEBI" id="CHEBI:59789"/>
        <dbReference type="ChEBI" id="CHEBI:74506"/>
        <dbReference type="ChEBI" id="CHEBI:82748"/>
        <dbReference type="EC" id="2.1.1.199"/>
    </reaction>
</comment>
<comment type="caution">
    <text evidence="7">The sequence shown here is derived from an EMBL/GenBank/DDBJ whole genome shotgun (WGS) entry which is preliminary data.</text>
</comment>
<keyword evidence="3 6" id="KW-0489">Methyltransferase</keyword>
<dbReference type="Gene3D" id="3.40.50.150">
    <property type="entry name" value="Vaccinia Virus protein VP39"/>
    <property type="match status" value="1"/>
</dbReference>
<evidence type="ECO:0000313" key="8">
    <source>
        <dbReference type="Proteomes" id="UP000033428"/>
    </source>
</evidence>
<dbReference type="InterPro" id="IPR023397">
    <property type="entry name" value="SAM-dep_MeTrfase_MraW_recog"/>
</dbReference>
<dbReference type="GO" id="GO:0070475">
    <property type="term" value="P:rRNA base methylation"/>
    <property type="evidence" value="ECO:0007669"/>
    <property type="project" value="UniProtKB-UniRule"/>
</dbReference>
<feature type="binding site" evidence="6">
    <location>
        <position position="52"/>
    </location>
    <ligand>
        <name>S-adenosyl-L-methionine</name>
        <dbReference type="ChEBI" id="CHEBI:59789"/>
    </ligand>
</feature>
<comment type="subcellular location">
    <subcellularLocation>
        <location evidence="6">Cytoplasm</location>
    </subcellularLocation>
</comment>
<evidence type="ECO:0000256" key="1">
    <source>
        <dbReference type="ARBA" id="ARBA00010396"/>
    </source>
</evidence>
<comment type="function">
    <text evidence="6">Specifically methylates the N4 position of cytidine in position 1402 (C1402) of 16S rRNA.</text>
</comment>
<dbReference type="GO" id="GO:0005737">
    <property type="term" value="C:cytoplasm"/>
    <property type="evidence" value="ECO:0007669"/>
    <property type="project" value="UniProtKB-SubCell"/>
</dbReference>
<dbReference type="NCBIfam" id="TIGR00006">
    <property type="entry name" value="16S rRNA (cytosine(1402)-N(4))-methyltransferase RsmH"/>
    <property type="match status" value="1"/>
</dbReference>
<dbReference type="SUPFAM" id="SSF53335">
    <property type="entry name" value="S-adenosyl-L-methionine-dependent methyltransferases"/>
    <property type="match status" value="1"/>
</dbReference>
<sequence>MCKHIPVLLNEVIDYLNLRDGDKVLDATLGGGGHAEVILQKIGKDGKLIGFDRDNAAIERCKESLAVFKENIEFVNKDFKYVRDVFLSLSIDTIDGALFDLGMSSFQIDDGERGFSFLKDGPLDMRFDVSSRLSAYDVVNNFSEKLLKDIIKNFGEERHAGLVARRICFARQKQKIKTTKELAEIVLGAISRKYYNQKLHPAARTFQALRIYVNSELESVEKGIFDTIEFLKTGAKICVISFHSLEDRIVKNIFRDGARNEKLRIITKKPIVPKNEEICYNSRARSAKLRVAERI</sequence>
<evidence type="ECO:0000256" key="3">
    <source>
        <dbReference type="ARBA" id="ARBA00022603"/>
    </source>
</evidence>
<dbReference type="EC" id="2.1.1.199" evidence="6"/>
<evidence type="ECO:0000256" key="5">
    <source>
        <dbReference type="ARBA" id="ARBA00022691"/>
    </source>
</evidence>
<dbReference type="SUPFAM" id="SSF81799">
    <property type="entry name" value="Putative methyltransferase TM0872, insert domain"/>
    <property type="match status" value="1"/>
</dbReference>
<dbReference type="PANTHER" id="PTHR11265">
    <property type="entry name" value="S-ADENOSYL-METHYLTRANSFERASE MRAW"/>
    <property type="match status" value="1"/>
</dbReference>
<keyword evidence="6" id="KW-0963">Cytoplasm</keyword>
<evidence type="ECO:0000256" key="6">
    <source>
        <dbReference type="HAMAP-Rule" id="MF_01007"/>
    </source>
</evidence>
<dbReference type="PATRIC" id="fig|1609969.3.peg.1677"/>
<gene>
    <name evidence="6" type="primary">rsmH</name>
    <name evidence="7" type="ORF">OMAG_001561</name>
</gene>
<dbReference type="InterPro" id="IPR002903">
    <property type="entry name" value="RsmH"/>
</dbReference>
<evidence type="ECO:0000256" key="4">
    <source>
        <dbReference type="ARBA" id="ARBA00022679"/>
    </source>
</evidence>
<dbReference type="PANTHER" id="PTHR11265:SF0">
    <property type="entry name" value="12S RRNA N4-METHYLCYTIDINE METHYLTRANSFERASE"/>
    <property type="match status" value="1"/>
</dbReference>
<feature type="binding site" evidence="6">
    <location>
        <position position="79"/>
    </location>
    <ligand>
        <name>S-adenosyl-L-methionine</name>
        <dbReference type="ChEBI" id="CHEBI:59789"/>
    </ligand>
</feature>
<evidence type="ECO:0000256" key="2">
    <source>
        <dbReference type="ARBA" id="ARBA00022552"/>
    </source>
</evidence>
<protein>
    <recommendedName>
        <fullName evidence="6">Ribosomal RNA small subunit methyltransferase H</fullName>
        <ecNumber evidence="6">2.1.1.199</ecNumber>
    </recommendedName>
    <alternativeName>
        <fullName evidence="6">16S rRNA m(4)C1402 methyltransferase</fullName>
    </alternativeName>
    <alternativeName>
        <fullName evidence="6">rRNA (cytosine-N(4)-)-methyltransferase RsmH</fullName>
    </alternativeName>
</protein>
<evidence type="ECO:0000313" key="7">
    <source>
        <dbReference type="EMBL" id="KJJ84556.1"/>
    </source>
</evidence>